<dbReference type="InterPro" id="IPR027417">
    <property type="entry name" value="P-loop_NTPase"/>
</dbReference>
<dbReference type="Gene3D" id="3.40.50.300">
    <property type="entry name" value="P-loop containing nucleotide triphosphate hydrolases"/>
    <property type="match status" value="1"/>
</dbReference>
<keyword evidence="6 10" id="KW-0067">ATP-binding</keyword>
<name>A0A926HQJ6_9FIRM</name>
<dbReference type="GO" id="GO:0043190">
    <property type="term" value="C:ATP-binding cassette (ABC) transporter complex"/>
    <property type="evidence" value="ECO:0007669"/>
    <property type="project" value="TreeGrafter"/>
</dbReference>
<accession>A0A926HQJ6</accession>
<keyword evidence="5" id="KW-0547">Nucleotide-binding</keyword>
<dbReference type="GO" id="GO:0005524">
    <property type="term" value="F:ATP binding"/>
    <property type="evidence" value="ECO:0007669"/>
    <property type="project" value="UniProtKB-KW"/>
</dbReference>
<sequence>MIQADRVSMSYPDGTKALRRLSFSVQKGESVALIGANGAGKSSLLLAMVGVLPITEGSLVLGGIRVEKKQLKALRERVSLLFQNPDDQLFMPTVFEDVAFGPRQMGLPEAEVQRRVGETLSLLGAEKFADKAPYRLSGGEKRTAALCSVLSMRPEILLMDEPTSFLDPGARRRMIRMLGALPETKLIATHDLDFALDLCTRVLVLKDGELAADGPAPEILRNEPLLTACGLELPFRFQKGEFE</sequence>
<evidence type="ECO:0000256" key="6">
    <source>
        <dbReference type="ARBA" id="ARBA00022840"/>
    </source>
</evidence>
<keyword evidence="7" id="KW-1278">Translocase</keyword>
<dbReference type="CDD" id="cd03225">
    <property type="entry name" value="ABC_cobalt_CbiO_domain1"/>
    <property type="match status" value="1"/>
</dbReference>
<dbReference type="InterPro" id="IPR003593">
    <property type="entry name" value="AAA+_ATPase"/>
</dbReference>
<comment type="similarity">
    <text evidence="2">Belongs to the ABC transporter superfamily.</text>
</comment>
<dbReference type="EMBL" id="JACRSN010000002">
    <property type="protein sequence ID" value="MBC8532819.1"/>
    <property type="molecule type" value="Genomic_DNA"/>
</dbReference>
<dbReference type="GO" id="GO:0042626">
    <property type="term" value="F:ATPase-coupled transmembrane transporter activity"/>
    <property type="evidence" value="ECO:0007669"/>
    <property type="project" value="TreeGrafter"/>
</dbReference>
<keyword evidence="8" id="KW-0472">Membrane</keyword>
<proteinExistence type="inferred from homology"/>
<evidence type="ECO:0000256" key="3">
    <source>
        <dbReference type="ARBA" id="ARBA00022448"/>
    </source>
</evidence>
<comment type="caution">
    <text evidence="10">The sequence shown here is derived from an EMBL/GenBank/DDBJ whole genome shotgun (WGS) entry which is preliminary data.</text>
</comment>
<evidence type="ECO:0000256" key="5">
    <source>
        <dbReference type="ARBA" id="ARBA00022741"/>
    </source>
</evidence>
<dbReference type="Proteomes" id="UP000651482">
    <property type="component" value="Unassembled WGS sequence"/>
</dbReference>
<comment type="subcellular location">
    <subcellularLocation>
        <location evidence="1">Cell membrane</location>
        <topology evidence="1">Peripheral membrane protein</topology>
    </subcellularLocation>
</comment>
<keyword evidence="3" id="KW-0813">Transport</keyword>
<protein>
    <submittedName>
        <fullName evidence="10">ABC transporter ATP-binding protein</fullName>
    </submittedName>
</protein>
<gene>
    <name evidence="10" type="ORF">IAG03_02130</name>
</gene>
<reference evidence="10" key="1">
    <citation type="submission" date="2020-08" db="EMBL/GenBank/DDBJ databases">
        <title>Genome public.</title>
        <authorList>
            <person name="Liu C."/>
            <person name="Sun Q."/>
        </authorList>
    </citation>
    <scope>NUCLEOTIDE SEQUENCE</scope>
    <source>
        <strain evidence="10">NSJ-40</strain>
    </source>
</reference>
<dbReference type="InterPro" id="IPR015856">
    <property type="entry name" value="ABC_transpr_CbiO/EcfA_su"/>
</dbReference>
<evidence type="ECO:0000259" key="9">
    <source>
        <dbReference type="PROSITE" id="PS50893"/>
    </source>
</evidence>
<dbReference type="Pfam" id="PF00005">
    <property type="entry name" value="ABC_tran"/>
    <property type="match status" value="1"/>
</dbReference>
<organism evidence="10 11">
    <name type="scientific">Yeguia hominis</name>
    <dbReference type="NCBI Taxonomy" id="2763662"/>
    <lineage>
        <taxon>Bacteria</taxon>
        <taxon>Bacillati</taxon>
        <taxon>Bacillota</taxon>
        <taxon>Clostridia</taxon>
        <taxon>Eubacteriales</taxon>
        <taxon>Yeguiaceae</taxon>
        <taxon>Yeguia</taxon>
    </lineage>
</organism>
<dbReference type="SUPFAM" id="SSF52540">
    <property type="entry name" value="P-loop containing nucleoside triphosphate hydrolases"/>
    <property type="match status" value="1"/>
</dbReference>
<feature type="domain" description="ABC transporter" evidence="9">
    <location>
        <begin position="2"/>
        <end position="232"/>
    </location>
</feature>
<evidence type="ECO:0000256" key="2">
    <source>
        <dbReference type="ARBA" id="ARBA00005417"/>
    </source>
</evidence>
<evidence type="ECO:0000313" key="10">
    <source>
        <dbReference type="EMBL" id="MBC8532819.1"/>
    </source>
</evidence>
<dbReference type="PANTHER" id="PTHR43553">
    <property type="entry name" value="HEAVY METAL TRANSPORTER"/>
    <property type="match status" value="1"/>
</dbReference>
<keyword evidence="11" id="KW-1185">Reference proteome</keyword>
<dbReference type="FunFam" id="3.40.50.300:FF:000224">
    <property type="entry name" value="Energy-coupling factor transporter ATP-binding protein EcfA"/>
    <property type="match status" value="1"/>
</dbReference>
<evidence type="ECO:0000256" key="8">
    <source>
        <dbReference type="ARBA" id="ARBA00023136"/>
    </source>
</evidence>
<evidence type="ECO:0000256" key="1">
    <source>
        <dbReference type="ARBA" id="ARBA00004202"/>
    </source>
</evidence>
<keyword evidence="4" id="KW-1003">Cell membrane</keyword>
<evidence type="ECO:0000256" key="4">
    <source>
        <dbReference type="ARBA" id="ARBA00022475"/>
    </source>
</evidence>
<dbReference type="GO" id="GO:0016887">
    <property type="term" value="F:ATP hydrolysis activity"/>
    <property type="evidence" value="ECO:0007669"/>
    <property type="project" value="InterPro"/>
</dbReference>
<evidence type="ECO:0000313" key="11">
    <source>
        <dbReference type="Proteomes" id="UP000651482"/>
    </source>
</evidence>
<dbReference type="PROSITE" id="PS50893">
    <property type="entry name" value="ABC_TRANSPORTER_2"/>
    <property type="match status" value="1"/>
</dbReference>
<dbReference type="PANTHER" id="PTHR43553:SF24">
    <property type="entry name" value="ENERGY-COUPLING FACTOR TRANSPORTER ATP-BINDING PROTEIN ECFA1"/>
    <property type="match status" value="1"/>
</dbReference>
<dbReference type="RefSeq" id="WP_249318059.1">
    <property type="nucleotide sequence ID" value="NZ_JACRSN010000002.1"/>
</dbReference>
<dbReference type="AlphaFoldDB" id="A0A926HQJ6"/>
<dbReference type="InterPro" id="IPR003439">
    <property type="entry name" value="ABC_transporter-like_ATP-bd"/>
</dbReference>
<evidence type="ECO:0000256" key="7">
    <source>
        <dbReference type="ARBA" id="ARBA00022967"/>
    </source>
</evidence>
<dbReference type="SMART" id="SM00382">
    <property type="entry name" value="AAA"/>
    <property type="match status" value="1"/>
</dbReference>
<dbReference type="InterPro" id="IPR050095">
    <property type="entry name" value="ECF_ABC_transporter_ATP-bd"/>
</dbReference>